<accession>A0AAE0FGN5</accession>
<dbReference type="GO" id="GO:0016567">
    <property type="term" value="P:protein ubiquitination"/>
    <property type="evidence" value="ECO:0007669"/>
    <property type="project" value="UniProtKB-UniRule"/>
</dbReference>
<dbReference type="AlphaFoldDB" id="A0AAE0FGN5"/>
<protein>
    <recommendedName>
        <fullName evidence="1">E3 ubiquitin-protein ligase</fullName>
        <ecNumber evidence="1">2.3.2.27</ecNumber>
    </recommendedName>
</protein>
<dbReference type="GO" id="GO:0008270">
    <property type="term" value="F:zinc ion binding"/>
    <property type="evidence" value="ECO:0007669"/>
    <property type="project" value="UniProtKB-UniRule"/>
</dbReference>
<comment type="similarity">
    <text evidence="1">Belongs to the E3 ubiquitin-protein ligase UBR1-like family.</text>
</comment>
<dbReference type="InterPro" id="IPR044046">
    <property type="entry name" value="E3_ligase_UBR-like_C"/>
</dbReference>
<keyword evidence="1" id="KW-0808">Transferase</keyword>
<dbReference type="GO" id="GO:0061630">
    <property type="term" value="F:ubiquitin protein ligase activity"/>
    <property type="evidence" value="ECO:0007669"/>
    <property type="project" value="UniProtKB-UniRule"/>
</dbReference>
<keyword evidence="1" id="KW-0862">Zinc</keyword>
<comment type="function">
    <text evidence="1">Ubiquitin ligase protein which is a component of the N-end rule pathway. Recognizes and binds to proteins bearing specific N-terminal residues that are destabilizing according to the N-end rule, leading to their ubiquitination and subsequent degradation.</text>
</comment>
<evidence type="ECO:0000313" key="5">
    <source>
        <dbReference type="Proteomes" id="UP001190700"/>
    </source>
</evidence>
<reference evidence="4 5" key="1">
    <citation type="journal article" date="2015" name="Genome Biol. Evol.">
        <title>Comparative Genomics of a Bacterivorous Green Alga Reveals Evolutionary Causalities and Consequences of Phago-Mixotrophic Mode of Nutrition.</title>
        <authorList>
            <person name="Burns J.A."/>
            <person name="Paasch A."/>
            <person name="Narechania A."/>
            <person name="Kim E."/>
        </authorList>
    </citation>
    <scope>NUCLEOTIDE SEQUENCE [LARGE SCALE GENOMIC DNA]</scope>
    <source>
        <strain evidence="4 5">PLY_AMNH</strain>
    </source>
</reference>
<name>A0AAE0FGN5_9CHLO</name>
<comment type="pathway">
    <text evidence="1">Protein modification; protein ubiquitination.</text>
</comment>
<dbReference type="InterPro" id="IPR039164">
    <property type="entry name" value="UBR1-like"/>
</dbReference>
<dbReference type="PANTHER" id="PTHR21497:SF24">
    <property type="entry name" value="E3 UBIQUITIN-PROTEIN LIGASE UBR1"/>
    <property type="match status" value="1"/>
</dbReference>
<keyword evidence="1" id="KW-0479">Metal-binding</keyword>
<comment type="catalytic activity">
    <reaction evidence="1">
        <text>S-ubiquitinyl-[E2 ubiquitin-conjugating enzyme]-L-cysteine + [acceptor protein]-L-lysine = [E2 ubiquitin-conjugating enzyme]-L-cysteine + N(6)-ubiquitinyl-[acceptor protein]-L-lysine.</text>
        <dbReference type="EC" id="2.3.2.27"/>
    </reaction>
</comment>
<dbReference type="PANTHER" id="PTHR21497">
    <property type="entry name" value="UBIQUITIN LIGASE E3 ALPHA-RELATED"/>
    <property type="match status" value="1"/>
</dbReference>
<gene>
    <name evidence="4" type="ORF">CYMTET_31596</name>
</gene>
<proteinExistence type="inferred from homology"/>
<keyword evidence="1" id="KW-0863">Zinc-finger</keyword>
<feature type="region of interest" description="Disordered" evidence="2">
    <location>
        <begin position="61"/>
        <end position="105"/>
    </location>
</feature>
<evidence type="ECO:0000313" key="4">
    <source>
        <dbReference type="EMBL" id="KAK3259405.1"/>
    </source>
</evidence>
<feature type="domain" description="E3 ubiquitin-protein ligase UBR-like C-terminal" evidence="3">
    <location>
        <begin position="122"/>
        <end position="388"/>
    </location>
</feature>
<dbReference type="GO" id="GO:0005737">
    <property type="term" value="C:cytoplasm"/>
    <property type="evidence" value="ECO:0007669"/>
    <property type="project" value="TreeGrafter"/>
</dbReference>
<feature type="compositionally biased region" description="Low complexity" evidence="2">
    <location>
        <begin position="61"/>
        <end position="83"/>
    </location>
</feature>
<dbReference type="EMBL" id="LGRX02018769">
    <property type="protein sequence ID" value="KAK3259405.1"/>
    <property type="molecule type" value="Genomic_DNA"/>
</dbReference>
<organism evidence="4 5">
    <name type="scientific">Cymbomonas tetramitiformis</name>
    <dbReference type="NCBI Taxonomy" id="36881"/>
    <lineage>
        <taxon>Eukaryota</taxon>
        <taxon>Viridiplantae</taxon>
        <taxon>Chlorophyta</taxon>
        <taxon>Pyramimonadophyceae</taxon>
        <taxon>Pyramimonadales</taxon>
        <taxon>Pyramimonadaceae</taxon>
        <taxon>Cymbomonas</taxon>
    </lineage>
</organism>
<dbReference type="EC" id="2.3.2.27" evidence="1"/>
<dbReference type="Pfam" id="PF18995">
    <property type="entry name" value="PRT6_C"/>
    <property type="match status" value="1"/>
</dbReference>
<sequence>MTAAGFGGHRALALAAEHLLVTASVDRRLMQAFLRAVYTIAVVQGVVQGVLRASLAAGYPMSPSSSSAGTAPASSPRPSSRAGGAYGGGSTGPGVGDTPGTSEDHARSLQWAYEVGLKALEQQHSSIGGYVRHAVTARCVPLLRRANILHALLQGAREGPLAVPEARELETLQAVEMLAQQLGLPAVAQAGMAVEAAPSSSPSSAGVGREHARAVLQHWCEYMQNDALRACTAVTMKALERAKTGEAALEAPEAPIEIGLRAPSLLPLPHLFQELYLQWADQPCLRCNTVPNEPALCLVCGTLVCFAGECCRAGSFGECMQHAESCGVGNGIFLLVKATRILLLRRRRVCLYPSPYLDLHGEEDAYLKRGRPLYLSLLRYTEVYRLWCTVAFDYDSHTLNNSRIAGDLY</sequence>
<evidence type="ECO:0000256" key="2">
    <source>
        <dbReference type="SAM" id="MobiDB-lite"/>
    </source>
</evidence>
<evidence type="ECO:0000259" key="3">
    <source>
        <dbReference type="Pfam" id="PF18995"/>
    </source>
</evidence>
<feature type="compositionally biased region" description="Gly residues" evidence="2">
    <location>
        <begin position="84"/>
        <end position="97"/>
    </location>
</feature>
<dbReference type="GO" id="GO:0000151">
    <property type="term" value="C:ubiquitin ligase complex"/>
    <property type="evidence" value="ECO:0007669"/>
    <property type="project" value="TreeGrafter"/>
</dbReference>
<evidence type="ECO:0000256" key="1">
    <source>
        <dbReference type="RuleBase" id="RU366018"/>
    </source>
</evidence>
<dbReference type="Proteomes" id="UP001190700">
    <property type="component" value="Unassembled WGS sequence"/>
</dbReference>
<comment type="caution">
    <text evidence="4">The sequence shown here is derived from an EMBL/GenBank/DDBJ whole genome shotgun (WGS) entry which is preliminary data.</text>
</comment>
<keyword evidence="1" id="KW-0833">Ubl conjugation pathway</keyword>
<dbReference type="GO" id="GO:0071596">
    <property type="term" value="P:ubiquitin-dependent protein catabolic process via the N-end rule pathway"/>
    <property type="evidence" value="ECO:0007669"/>
    <property type="project" value="UniProtKB-UniRule"/>
</dbReference>
<keyword evidence="5" id="KW-1185">Reference proteome</keyword>